<evidence type="ECO:0000256" key="3">
    <source>
        <dbReference type="ARBA" id="ARBA00022692"/>
    </source>
</evidence>
<comment type="function">
    <text evidence="8">Probably functions as a manganese efflux pump.</text>
</comment>
<dbReference type="HAMAP" id="MF_01521">
    <property type="entry name" value="MntP_pump"/>
    <property type="match status" value="1"/>
</dbReference>
<evidence type="ECO:0000256" key="2">
    <source>
        <dbReference type="ARBA" id="ARBA00022475"/>
    </source>
</evidence>
<dbReference type="RefSeq" id="WP_009133780.1">
    <property type="nucleotide sequence ID" value="NZ_CP102250.1"/>
</dbReference>
<dbReference type="Proteomes" id="UP000006008">
    <property type="component" value="Unassembled WGS sequence"/>
</dbReference>
<name>G5H7D1_9BACT</name>
<sequence length="195" mass="20933">MNLAAILLLGIGLSLDTFAVSLTLGFVSERTTRREKVRFLIVIGLFHFLMILAGWLFGANVSRLIADYDHWIAFFLLAFLGAKMIREGLSAVQDDEVDCDLLSLRNTLMFGIALSIDALITGFSLGLVKVHLYDGSPLGNILLAAALIGTAAFSISATGILIGKHVSSKLGSKAEIFGGAILILIGLKVLYDHLL</sequence>
<keyword evidence="10" id="KW-1185">Reference proteome</keyword>
<evidence type="ECO:0000256" key="7">
    <source>
        <dbReference type="ARBA" id="ARBA00023211"/>
    </source>
</evidence>
<feature type="transmembrane region" description="Helical" evidence="8">
    <location>
        <begin position="140"/>
        <end position="162"/>
    </location>
</feature>
<evidence type="ECO:0000313" key="10">
    <source>
        <dbReference type="Proteomes" id="UP000006008"/>
    </source>
</evidence>
<keyword evidence="7 8" id="KW-0464">Manganese</keyword>
<dbReference type="InterPro" id="IPR003810">
    <property type="entry name" value="Mntp/YtaF"/>
</dbReference>
<comment type="similarity">
    <text evidence="8">Belongs to the MntP (TC 9.B.29) family.</text>
</comment>
<dbReference type="GO" id="GO:0005384">
    <property type="term" value="F:manganese ion transmembrane transporter activity"/>
    <property type="evidence" value="ECO:0007669"/>
    <property type="project" value="UniProtKB-UniRule"/>
</dbReference>
<dbReference type="EMBL" id="ADLD01000009">
    <property type="protein sequence ID" value="EHB92770.1"/>
    <property type="molecule type" value="Genomic_DNA"/>
</dbReference>
<dbReference type="InterPro" id="IPR022929">
    <property type="entry name" value="Put_MntP"/>
</dbReference>
<dbReference type="eggNOG" id="COG1971">
    <property type="taxonomic scope" value="Bacteria"/>
</dbReference>
<dbReference type="PANTHER" id="PTHR35529:SF1">
    <property type="entry name" value="MANGANESE EFFLUX PUMP MNTP-RELATED"/>
    <property type="match status" value="1"/>
</dbReference>
<protein>
    <recommendedName>
        <fullName evidence="8">Putative manganese efflux pump MntP</fullName>
    </recommendedName>
</protein>
<dbReference type="OrthoDB" id="9811590at2"/>
<evidence type="ECO:0000256" key="4">
    <source>
        <dbReference type="ARBA" id="ARBA00022989"/>
    </source>
</evidence>
<gene>
    <name evidence="8" type="primary">mntP</name>
    <name evidence="9" type="ORF">HMPREF9450_00974</name>
</gene>
<dbReference type="PANTHER" id="PTHR35529">
    <property type="entry name" value="MANGANESE EFFLUX PUMP MNTP-RELATED"/>
    <property type="match status" value="1"/>
</dbReference>
<dbReference type="AlphaFoldDB" id="G5H7D1"/>
<dbReference type="GO" id="GO:0005886">
    <property type="term" value="C:plasma membrane"/>
    <property type="evidence" value="ECO:0007669"/>
    <property type="project" value="UniProtKB-SubCell"/>
</dbReference>
<reference evidence="9 10" key="1">
    <citation type="submission" date="2011-08" db="EMBL/GenBank/DDBJ databases">
        <title>The Genome Sequence of Alistipes indistinctus YIT 12060.</title>
        <authorList>
            <consortium name="The Broad Institute Genome Sequencing Platform"/>
            <person name="Earl A."/>
            <person name="Ward D."/>
            <person name="Feldgarden M."/>
            <person name="Gevers D."/>
            <person name="Morotomi M."/>
            <person name="Young S.K."/>
            <person name="Zeng Q."/>
            <person name="Gargeya S."/>
            <person name="Fitzgerald M."/>
            <person name="Haas B."/>
            <person name="Abouelleil A."/>
            <person name="Alvarado L."/>
            <person name="Arachchi H.M."/>
            <person name="Berlin A."/>
            <person name="Brown A."/>
            <person name="Chapman S.B."/>
            <person name="Chen Z."/>
            <person name="Dunbar C."/>
            <person name="Freedman E."/>
            <person name="Gearin G."/>
            <person name="Gellesch M."/>
            <person name="Goldberg J."/>
            <person name="Griggs A."/>
            <person name="Gujja S."/>
            <person name="Heiman D."/>
            <person name="Howarth C."/>
            <person name="Larson L."/>
            <person name="Lui A."/>
            <person name="MacDonald P.J.P."/>
            <person name="Montmayeur A."/>
            <person name="Murphy C."/>
            <person name="Neiman D."/>
            <person name="Pearson M."/>
            <person name="Priest M."/>
            <person name="Roberts A."/>
            <person name="Saif S."/>
            <person name="Shea T."/>
            <person name="Shenoy N."/>
            <person name="Sisk P."/>
            <person name="Stolte C."/>
            <person name="Sykes S."/>
            <person name="Wortman J."/>
            <person name="Nusbaum C."/>
            <person name="Birren B."/>
        </authorList>
    </citation>
    <scope>NUCLEOTIDE SEQUENCE [LARGE SCALE GENOMIC DNA]</scope>
    <source>
        <strain evidence="9 10">YIT 12060</strain>
    </source>
</reference>
<dbReference type="HOGENOM" id="CLU_096410_3_0_10"/>
<feature type="transmembrane region" description="Helical" evidence="8">
    <location>
        <begin position="6"/>
        <end position="27"/>
    </location>
</feature>
<keyword evidence="1 8" id="KW-0813">Transport</keyword>
<feature type="transmembrane region" description="Helical" evidence="8">
    <location>
        <begin position="107"/>
        <end position="128"/>
    </location>
</feature>
<dbReference type="Pfam" id="PF02659">
    <property type="entry name" value="Mntp"/>
    <property type="match status" value="1"/>
</dbReference>
<dbReference type="STRING" id="742725.HMPREF9450_00974"/>
<proteinExistence type="inferred from homology"/>
<keyword evidence="3 8" id="KW-0812">Transmembrane</keyword>
<evidence type="ECO:0000313" key="9">
    <source>
        <dbReference type="EMBL" id="EHB92770.1"/>
    </source>
</evidence>
<feature type="transmembrane region" description="Helical" evidence="8">
    <location>
        <begin position="174"/>
        <end position="191"/>
    </location>
</feature>
<comment type="subcellular location">
    <subcellularLocation>
        <location evidence="8">Cell membrane</location>
        <topology evidence="8">Multi-pass membrane protein</topology>
    </subcellularLocation>
</comment>
<keyword evidence="5 8" id="KW-0406">Ion transport</keyword>
<keyword evidence="6 8" id="KW-0472">Membrane</keyword>
<feature type="transmembrane region" description="Helical" evidence="8">
    <location>
        <begin position="70"/>
        <end position="86"/>
    </location>
</feature>
<evidence type="ECO:0000256" key="8">
    <source>
        <dbReference type="HAMAP-Rule" id="MF_01521"/>
    </source>
</evidence>
<accession>G5H7D1</accession>
<dbReference type="GeneID" id="92816009"/>
<evidence type="ECO:0000256" key="1">
    <source>
        <dbReference type="ARBA" id="ARBA00022448"/>
    </source>
</evidence>
<evidence type="ECO:0000256" key="6">
    <source>
        <dbReference type="ARBA" id="ARBA00023136"/>
    </source>
</evidence>
<keyword evidence="2 8" id="KW-1003">Cell membrane</keyword>
<dbReference type="PATRIC" id="fig|742725.3.peg.1031"/>
<organism evidence="9 10">
    <name type="scientific">Alistipes indistinctus YIT 12060</name>
    <dbReference type="NCBI Taxonomy" id="742725"/>
    <lineage>
        <taxon>Bacteria</taxon>
        <taxon>Pseudomonadati</taxon>
        <taxon>Bacteroidota</taxon>
        <taxon>Bacteroidia</taxon>
        <taxon>Bacteroidales</taxon>
        <taxon>Rikenellaceae</taxon>
        <taxon>Alistipes</taxon>
    </lineage>
</organism>
<comment type="caution">
    <text evidence="9">The sequence shown here is derived from an EMBL/GenBank/DDBJ whole genome shotgun (WGS) entry which is preliminary data.</text>
</comment>
<evidence type="ECO:0000256" key="5">
    <source>
        <dbReference type="ARBA" id="ARBA00023065"/>
    </source>
</evidence>
<feature type="transmembrane region" description="Helical" evidence="8">
    <location>
        <begin position="39"/>
        <end position="58"/>
    </location>
</feature>
<keyword evidence="4 8" id="KW-1133">Transmembrane helix</keyword>